<dbReference type="InterPro" id="IPR023753">
    <property type="entry name" value="FAD/NAD-binding_dom"/>
</dbReference>
<name>A0A919RNG4_9ACTN</name>
<organism evidence="5 6">
    <name type="scientific">Sinosporangium siamense</name>
    <dbReference type="NCBI Taxonomy" id="1367973"/>
    <lineage>
        <taxon>Bacteria</taxon>
        <taxon>Bacillati</taxon>
        <taxon>Actinomycetota</taxon>
        <taxon>Actinomycetes</taxon>
        <taxon>Streptosporangiales</taxon>
        <taxon>Streptosporangiaceae</taxon>
        <taxon>Sinosporangium</taxon>
    </lineage>
</organism>
<evidence type="ECO:0000259" key="4">
    <source>
        <dbReference type="Pfam" id="PF07992"/>
    </source>
</evidence>
<dbReference type="Pfam" id="PF07992">
    <property type="entry name" value="Pyr_redox_2"/>
    <property type="match status" value="1"/>
</dbReference>
<sequence length="333" mass="35014">MIGGGAAGLGGALALGRARRSVLVLDSGQPRNAPAQRMHAYPGRNGTPPAEYLSDVRREASGYGVRIEEGTVVGVDRDDQGFRVALADGGSVHAARLLVTTGLVDELPDVPGVAELWGRDVLHCPYCHGWEVRDQAIGVLATTPLAVHAALMWRQWSKDITLFLHTLSGLDELGDDKREELAARDITVVTGEVVSLEAQAGRLSGVRLADGEVRACQALVVAPHMTARAAFLTTLGLEPVEQEMHGTVIGSRIPVDPGGQTTVPGVWAAGNITNLSDQVIGSAAAGVRAGAAINADLTAEETRRAVAARRALFSAEVESQVCERVLGTRRHGL</sequence>
<dbReference type="Proteomes" id="UP000606172">
    <property type="component" value="Unassembled WGS sequence"/>
</dbReference>
<protein>
    <submittedName>
        <fullName evidence="5">Thioredoxin reductase</fullName>
    </submittedName>
</protein>
<evidence type="ECO:0000256" key="2">
    <source>
        <dbReference type="ARBA" id="ARBA00023002"/>
    </source>
</evidence>
<evidence type="ECO:0000313" key="5">
    <source>
        <dbReference type="EMBL" id="GII96402.1"/>
    </source>
</evidence>
<evidence type="ECO:0000256" key="3">
    <source>
        <dbReference type="ARBA" id="ARBA00048132"/>
    </source>
</evidence>
<accession>A0A919RNG4</accession>
<evidence type="ECO:0000313" key="6">
    <source>
        <dbReference type="Proteomes" id="UP000606172"/>
    </source>
</evidence>
<dbReference type="InterPro" id="IPR050097">
    <property type="entry name" value="Ferredoxin-NADP_redctase_2"/>
</dbReference>
<comment type="caution">
    <text evidence="5">The sequence shown here is derived from an EMBL/GenBank/DDBJ whole genome shotgun (WGS) entry which is preliminary data.</text>
</comment>
<comment type="catalytic activity">
    <reaction evidence="3">
        <text>[thioredoxin]-dithiol + NADP(+) = [thioredoxin]-disulfide + NADPH + H(+)</text>
        <dbReference type="Rhea" id="RHEA:20345"/>
        <dbReference type="Rhea" id="RHEA-COMP:10698"/>
        <dbReference type="Rhea" id="RHEA-COMP:10700"/>
        <dbReference type="ChEBI" id="CHEBI:15378"/>
        <dbReference type="ChEBI" id="CHEBI:29950"/>
        <dbReference type="ChEBI" id="CHEBI:50058"/>
        <dbReference type="ChEBI" id="CHEBI:57783"/>
        <dbReference type="ChEBI" id="CHEBI:58349"/>
        <dbReference type="EC" id="1.8.1.9"/>
    </reaction>
</comment>
<dbReference type="Gene3D" id="3.50.50.60">
    <property type="entry name" value="FAD/NAD(P)-binding domain"/>
    <property type="match status" value="2"/>
</dbReference>
<keyword evidence="6" id="KW-1185">Reference proteome</keyword>
<dbReference type="GO" id="GO:0004791">
    <property type="term" value="F:thioredoxin-disulfide reductase (NADPH) activity"/>
    <property type="evidence" value="ECO:0007669"/>
    <property type="project" value="UniProtKB-EC"/>
</dbReference>
<dbReference type="AlphaFoldDB" id="A0A919RNG4"/>
<dbReference type="InterPro" id="IPR036188">
    <property type="entry name" value="FAD/NAD-bd_sf"/>
</dbReference>
<feature type="domain" description="FAD/NAD(P)-binding" evidence="4">
    <location>
        <begin position="2"/>
        <end position="289"/>
    </location>
</feature>
<keyword evidence="2" id="KW-0560">Oxidoreductase</keyword>
<gene>
    <name evidence="5" type="ORF">Ssi02_66330</name>
</gene>
<proteinExistence type="predicted"/>
<keyword evidence="1" id="KW-0285">Flavoprotein</keyword>
<dbReference type="EMBL" id="BOOW01000044">
    <property type="protein sequence ID" value="GII96402.1"/>
    <property type="molecule type" value="Genomic_DNA"/>
</dbReference>
<dbReference type="PANTHER" id="PTHR48105">
    <property type="entry name" value="THIOREDOXIN REDUCTASE 1-RELATED-RELATED"/>
    <property type="match status" value="1"/>
</dbReference>
<reference evidence="5" key="1">
    <citation type="submission" date="2021-01" db="EMBL/GenBank/DDBJ databases">
        <title>Whole genome shotgun sequence of Sinosporangium siamense NBRC 109515.</title>
        <authorList>
            <person name="Komaki H."/>
            <person name="Tamura T."/>
        </authorList>
    </citation>
    <scope>NUCLEOTIDE SEQUENCE</scope>
    <source>
        <strain evidence="5">NBRC 109515</strain>
    </source>
</reference>
<dbReference type="SUPFAM" id="SSF51905">
    <property type="entry name" value="FAD/NAD(P)-binding domain"/>
    <property type="match status" value="1"/>
</dbReference>
<evidence type="ECO:0000256" key="1">
    <source>
        <dbReference type="ARBA" id="ARBA00022630"/>
    </source>
</evidence>